<dbReference type="EMBL" id="QOCE01000034">
    <property type="protein sequence ID" value="RBW53582.1"/>
    <property type="molecule type" value="Genomic_DNA"/>
</dbReference>
<dbReference type="Gene3D" id="1.10.275.10">
    <property type="entry name" value="Fumarase/aspartase (N-terminal domain)"/>
    <property type="match status" value="1"/>
</dbReference>
<dbReference type="Gene3D" id="1.20.200.10">
    <property type="entry name" value="Fumarase/aspartase (Central domain)"/>
    <property type="match status" value="1"/>
</dbReference>
<accession>A0A366WZI3</accession>
<feature type="domain" description="Fumarate lyase N-terminal" evidence="1">
    <location>
        <begin position="58"/>
        <end position="331"/>
    </location>
</feature>
<organism evidence="2 3">
    <name type="scientific">Phaeobacter gallaeciensis</name>
    <dbReference type="NCBI Taxonomy" id="60890"/>
    <lineage>
        <taxon>Bacteria</taxon>
        <taxon>Pseudomonadati</taxon>
        <taxon>Pseudomonadota</taxon>
        <taxon>Alphaproteobacteria</taxon>
        <taxon>Rhodobacterales</taxon>
        <taxon>Roseobacteraceae</taxon>
        <taxon>Phaeobacter</taxon>
    </lineage>
</organism>
<dbReference type="OrthoDB" id="9768878at2"/>
<evidence type="ECO:0000313" key="2">
    <source>
        <dbReference type="EMBL" id="RBW53582.1"/>
    </source>
</evidence>
<name>A0A366WZI3_9RHOB</name>
<dbReference type="InterPro" id="IPR000362">
    <property type="entry name" value="Fumarate_lyase_fam"/>
</dbReference>
<gene>
    <name evidence="2" type="ORF">DS909_13815</name>
</gene>
<evidence type="ECO:0000313" key="3">
    <source>
        <dbReference type="Proteomes" id="UP000252706"/>
    </source>
</evidence>
<dbReference type="InterPro" id="IPR008948">
    <property type="entry name" value="L-Aspartase-like"/>
</dbReference>
<dbReference type="InterPro" id="IPR024083">
    <property type="entry name" value="Fumarase/histidase_N"/>
</dbReference>
<dbReference type="AlphaFoldDB" id="A0A366WZI3"/>
<dbReference type="SUPFAM" id="SSF48557">
    <property type="entry name" value="L-aspartase-like"/>
    <property type="match status" value="1"/>
</dbReference>
<evidence type="ECO:0000259" key="1">
    <source>
        <dbReference type="Pfam" id="PF00206"/>
    </source>
</evidence>
<sequence length="400" mass="44117">MAARLSSSNAPSRRCSWQLAWPPWRFVFARSCASKRLPKGVLAMLNWHLSQDCFSDVEMRRIWSENSTLSAWIKVEQTLANVQAQSGLIPQEAADKIATFSASHLDQDQMRDAMTMVGRPIVDLVAQMRAHIGPNLAPYAHYNSTTQDILDTALAMQMKLSLDNITHTIERLITQLDRHISEQQDTQMIGRTNGQHAVPMAMTNKLQVWRSELLRREQALQDAATRGLNVQIGGPLGDLAKYDGDTGQAVKTGVADALGLGQIDPHWQNARDGLSDIVTALGALCATLCKIAHNINLLSSSDIAEVSECHVTGKGASSSMHHKRNQRASEFAEAVSRLGRQRSEQIGELTLHQHERSGGVWIAEWVVVPEVFLLTSGALSWSEKMIADLTVNTEQMALSL</sequence>
<dbReference type="InterPro" id="IPR022761">
    <property type="entry name" value="Fumarate_lyase_N"/>
</dbReference>
<comment type="caution">
    <text evidence="2">The sequence shown here is derived from an EMBL/GenBank/DDBJ whole genome shotgun (WGS) entry which is preliminary data.</text>
</comment>
<dbReference type="GO" id="GO:0016829">
    <property type="term" value="F:lyase activity"/>
    <property type="evidence" value="ECO:0007669"/>
    <property type="project" value="UniProtKB-ARBA"/>
</dbReference>
<dbReference type="PRINTS" id="PR00149">
    <property type="entry name" value="FUMRATELYASE"/>
</dbReference>
<dbReference type="Proteomes" id="UP000252706">
    <property type="component" value="Unassembled WGS sequence"/>
</dbReference>
<dbReference type="Pfam" id="PF00206">
    <property type="entry name" value="Lyase_1"/>
    <property type="match status" value="1"/>
</dbReference>
<reference evidence="2 3" key="1">
    <citation type="submission" date="2018-07" db="EMBL/GenBank/DDBJ databases">
        <title>Modular assembly of carbohydrate-degrading microbial communities in the ocean.</title>
        <authorList>
            <person name="Enke T.N."/>
            <person name="Datta M.S."/>
            <person name="Schwartzman J.A."/>
            <person name="Cermak N."/>
            <person name="Schmitz D.A."/>
            <person name="Barrere J."/>
            <person name="Cordero O.X."/>
        </authorList>
    </citation>
    <scope>NUCLEOTIDE SEQUENCE [LARGE SCALE GENOMIC DNA]</scope>
    <source>
        <strain evidence="2 3">C3M10</strain>
    </source>
</reference>
<protein>
    <recommendedName>
        <fullName evidence="1">Fumarate lyase N-terminal domain-containing protein</fullName>
    </recommendedName>
</protein>
<dbReference type="PANTHER" id="PTHR43172">
    <property type="entry name" value="ADENYLOSUCCINATE LYASE"/>
    <property type="match status" value="1"/>
</dbReference>
<proteinExistence type="predicted"/>